<dbReference type="InterPro" id="IPR044867">
    <property type="entry name" value="DEUBAD_dom"/>
</dbReference>
<name>A0AAN8JCH5_PATCE</name>
<reference evidence="5 6" key="1">
    <citation type="submission" date="2024-01" db="EMBL/GenBank/DDBJ databases">
        <title>The genome of the rayed Mediterranean limpet Patella caerulea (Linnaeus, 1758).</title>
        <authorList>
            <person name="Anh-Thu Weber A."/>
            <person name="Halstead-Nussloch G."/>
        </authorList>
    </citation>
    <scope>NUCLEOTIDE SEQUENCE [LARGE SCALE GENOMIC DNA]</scope>
    <source>
        <strain evidence="5">AATW-2023a</strain>
        <tissue evidence="5">Whole specimen</tissue>
    </source>
</reference>
<dbReference type="PANTHER" id="PTHR13052:SF3">
    <property type="entry name" value="NUCLEAR FACTOR RELATED TO KAPPA-B-BINDING PROTEIN"/>
    <property type="match status" value="1"/>
</dbReference>
<dbReference type="Proteomes" id="UP001347796">
    <property type="component" value="Unassembled WGS sequence"/>
</dbReference>
<feature type="region of interest" description="Disordered" evidence="3">
    <location>
        <begin position="246"/>
        <end position="269"/>
    </location>
</feature>
<dbReference type="PANTHER" id="PTHR13052">
    <property type="entry name" value="NFRKB-RELATED"/>
    <property type="match status" value="1"/>
</dbReference>
<evidence type="ECO:0000259" key="4">
    <source>
        <dbReference type="PROSITE" id="PS51916"/>
    </source>
</evidence>
<evidence type="ECO:0000256" key="1">
    <source>
        <dbReference type="ARBA" id="ARBA00004123"/>
    </source>
</evidence>
<feature type="compositionally biased region" description="Basic residues" evidence="3">
    <location>
        <begin position="703"/>
        <end position="715"/>
    </location>
</feature>
<organism evidence="5 6">
    <name type="scientific">Patella caerulea</name>
    <name type="common">Rayed Mediterranean limpet</name>
    <dbReference type="NCBI Taxonomy" id="87958"/>
    <lineage>
        <taxon>Eukaryota</taxon>
        <taxon>Metazoa</taxon>
        <taxon>Spiralia</taxon>
        <taxon>Lophotrochozoa</taxon>
        <taxon>Mollusca</taxon>
        <taxon>Gastropoda</taxon>
        <taxon>Patellogastropoda</taxon>
        <taxon>Patelloidea</taxon>
        <taxon>Patellidae</taxon>
        <taxon>Patella</taxon>
    </lineage>
</organism>
<feature type="compositionally biased region" description="Polar residues" evidence="3">
    <location>
        <begin position="309"/>
        <end position="328"/>
    </location>
</feature>
<dbReference type="Pfam" id="PF14465">
    <property type="entry name" value="WHD_1st_NFRKB"/>
    <property type="match status" value="1"/>
</dbReference>
<evidence type="ECO:0000256" key="2">
    <source>
        <dbReference type="ARBA" id="ARBA00023242"/>
    </source>
</evidence>
<dbReference type="Gene3D" id="1.10.10.2430">
    <property type="entry name" value="NFRKB winged helix-like domain"/>
    <property type="match status" value="1"/>
</dbReference>
<dbReference type="InterPro" id="IPR057748">
    <property type="entry name" value="NFRKB_WH_2"/>
</dbReference>
<evidence type="ECO:0000313" key="5">
    <source>
        <dbReference type="EMBL" id="KAK6173406.1"/>
    </source>
</evidence>
<evidence type="ECO:0000313" key="6">
    <source>
        <dbReference type="Proteomes" id="UP001347796"/>
    </source>
</evidence>
<feature type="domain" description="DEUBAD" evidence="4">
    <location>
        <begin position="29"/>
        <end position="146"/>
    </location>
</feature>
<feature type="region of interest" description="Disordered" evidence="3">
    <location>
        <begin position="702"/>
        <end position="738"/>
    </location>
</feature>
<feature type="compositionally biased region" description="Polar residues" evidence="3">
    <location>
        <begin position="767"/>
        <end position="781"/>
    </location>
</feature>
<dbReference type="InterPro" id="IPR024867">
    <property type="entry name" value="NFRKB"/>
</dbReference>
<dbReference type="CDD" id="cd21865">
    <property type="entry name" value="DEUBAD_NFRKB"/>
    <property type="match status" value="1"/>
</dbReference>
<gene>
    <name evidence="5" type="ORF">SNE40_016863</name>
</gene>
<accession>A0AAN8JCH5</accession>
<feature type="compositionally biased region" description="Low complexity" evidence="3">
    <location>
        <begin position="719"/>
        <end position="738"/>
    </location>
</feature>
<comment type="caution">
    <text evidence="5">The sequence shown here is derived from an EMBL/GenBank/DDBJ whole genome shotgun (WGS) entry which is preliminary data.</text>
</comment>
<sequence>MDEETALWKGMTGPRMERCLLGKEEINLPEIFMEQPDVFLAVLSQETWDRVLTAKQKTHLKKFLPTFPNDDEEEKEKTLKGLFALDNFKFGNPLKQFQIKMRDGYFSPDIAKYASLCRRVKFREYKFQQQRYYSDLLKDILLSRQNVFEQARHLPPVQPIKFNYKPPIPQQNKTIEQRVKKKYIRLLKEMREEIGVIDTSSDEEEESISPVQRSRRQLFKSLGPIPSPDPTIPSVLATFASKPVLVNGDAPGETPQQKRQRPFSPVEITDENYKQMLKSHKRKKIEQAELPELDTTNITLQDILQRCQANKKNSKSPSAGNPNSQNGGTVKKKIKMKDEKKLKKKIKKETSDKPTEEVIDAVSPPLHSRTENIEVSDEILNPHVDAVPDFPLPDNSMSNTKLENGKADNFFVLIRDIMCEFPDMKCTLPKLEEKMREWQESTSSSLNAWFKQHTNWPDCVLSALKFLSGDALGYGVDNFIPYVDYKERPQHWKWIGVGRDSPDKLLPLYNYWLQNKDGHMFDGFEANQSTPPPARSKTDYVVKATTEEEKDKFREQEEQRFYEPHKPYTYSVHGYESVVGPVKGVYSKDSAMTKAREHALLISDRPAYVTILTIVRDAAARLPNGEGTRADICEILKDSQFLATGVTDAQINTVVSGALDRLHSEKDPCVKYDVNKKIWIYLHRNRSEQEFERIHQAQLAAAKAKKSLQKPKASKASKESANSTTSPRGNNTTTPSTTTASEINIEDLVAQAHAQAVSSSQSHQSPKRSTTIANQLKSQKGSPRGGAQKQTSVKLNVAAQLVSTTPGLTIVTASQGLQTAAQLLQSATPTTGISRPAVATPNKEMMFTHAQALKMLQEGSLTAVTNPQTSKQEIFLQRQVSAPPSSLAAQGVSATAKLMALSHGSSVGTTTVSSQPSSAPVTTENPVMARVVQHMSGAQMVSVGNILAAGQPRIPGAQVPRTTTIKIQGGSIVHPVGGGKPFQLTGTPIANNKGLVQIGGKGHPLGLIQTPQGTIISIPQMVTSGIMTFSQPKSLVAVAGSKPTTAVSLPTTVTSSQARTPATSTTNVGQTLQVVNSQPKVVTPSQAGIVVTQLAPGSISLRHGLHGISQNKVIPGQGGLVPTQFILQQSPGGGIKAPTTTDSTSTTQGTPIIVSNTAGKGGQNLQVVRTVLSSQGQIRPGQATILISQPTLQQPGSNVLQAGQIMQANTKTPGRGSPKGKAQPVYARIITPPPGITLKAMAQGQTGTPLGVSMIQTMGKIMTSTAPQTVTSVAVSQTQSATVVPSDATSPSRTVGAAPRQGQ</sequence>
<keyword evidence="6" id="KW-1185">Reference proteome</keyword>
<protein>
    <recommendedName>
        <fullName evidence="4">DEUBAD domain-containing protein</fullName>
    </recommendedName>
</protein>
<comment type="subcellular location">
    <subcellularLocation>
        <location evidence="1">Nucleus</location>
    </subcellularLocation>
</comment>
<dbReference type="GO" id="GO:0031011">
    <property type="term" value="C:Ino80 complex"/>
    <property type="evidence" value="ECO:0007669"/>
    <property type="project" value="InterPro"/>
</dbReference>
<feature type="region of interest" description="Disordered" evidence="3">
    <location>
        <begin position="309"/>
        <end position="358"/>
    </location>
</feature>
<dbReference type="GO" id="GO:0002020">
    <property type="term" value="F:protease binding"/>
    <property type="evidence" value="ECO:0007669"/>
    <property type="project" value="TreeGrafter"/>
</dbReference>
<dbReference type="EMBL" id="JAZGQO010000011">
    <property type="protein sequence ID" value="KAK6173406.1"/>
    <property type="molecule type" value="Genomic_DNA"/>
</dbReference>
<feature type="compositionally biased region" description="Polar residues" evidence="3">
    <location>
        <begin position="1282"/>
        <end position="1293"/>
    </location>
</feature>
<feature type="compositionally biased region" description="Low complexity" evidence="3">
    <location>
        <begin position="752"/>
        <end position="764"/>
    </location>
</feature>
<dbReference type="InterPro" id="IPR038106">
    <property type="entry name" value="NFRKB_winged_sf"/>
</dbReference>
<dbReference type="Pfam" id="PF25793">
    <property type="entry name" value="WHD_2nd_NFRKB"/>
    <property type="match status" value="1"/>
</dbReference>
<keyword evidence="2" id="KW-0539">Nucleus</keyword>
<feature type="region of interest" description="Disordered" evidence="3">
    <location>
        <begin position="752"/>
        <end position="791"/>
    </location>
</feature>
<feature type="region of interest" description="Disordered" evidence="3">
    <location>
        <begin position="1282"/>
        <end position="1303"/>
    </location>
</feature>
<dbReference type="InterPro" id="IPR025220">
    <property type="entry name" value="NFRKB_WH_1"/>
</dbReference>
<proteinExistence type="predicted"/>
<dbReference type="PROSITE" id="PS51916">
    <property type="entry name" value="DEUBAD"/>
    <property type="match status" value="1"/>
</dbReference>
<evidence type="ECO:0000256" key="3">
    <source>
        <dbReference type="SAM" id="MobiDB-lite"/>
    </source>
</evidence>